<dbReference type="GO" id="GO:0003677">
    <property type="term" value="F:DNA binding"/>
    <property type="evidence" value="ECO:0007669"/>
    <property type="project" value="UniProtKB-KW"/>
</dbReference>
<evidence type="ECO:0000256" key="2">
    <source>
        <dbReference type="ARBA" id="ARBA00023125"/>
    </source>
</evidence>
<evidence type="ECO:0000313" key="6">
    <source>
        <dbReference type="Proteomes" id="UP000184301"/>
    </source>
</evidence>
<keyword evidence="2" id="KW-0238">DNA-binding</keyword>
<dbReference type="InterPro" id="IPR036388">
    <property type="entry name" value="WH-like_DNA-bd_sf"/>
</dbReference>
<dbReference type="Gene3D" id="1.25.40.10">
    <property type="entry name" value="Tetratricopeptide repeat domain"/>
    <property type="match status" value="1"/>
</dbReference>
<dbReference type="PANTHER" id="PTHR44688">
    <property type="entry name" value="DNA-BINDING TRANSCRIPTIONAL ACTIVATOR DEVR_DOSR"/>
    <property type="match status" value="1"/>
</dbReference>
<dbReference type="Pfam" id="PF25873">
    <property type="entry name" value="WHD_MalT"/>
    <property type="match status" value="1"/>
</dbReference>
<dbReference type="Pfam" id="PF00196">
    <property type="entry name" value="GerE"/>
    <property type="match status" value="1"/>
</dbReference>
<dbReference type="InterPro" id="IPR011990">
    <property type="entry name" value="TPR-like_helical_dom_sf"/>
</dbReference>
<dbReference type="CDD" id="cd06170">
    <property type="entry name" value="LuxR_C_like"/>
    <property type="match status" value="1"/>
</dbReference>
<keyword evidence="3" id="KW-0804">Transcription</keyword>
<keyword evidence="1" id="KW-0805">Transcription regulation</keyword>
<dbReference type="EMBL" id="FQZY01000089">
    <property type="protein sequence ID" value="SHK80243.1"/>
    <property type="molecule type" value="Genomic_DNA"/>
</dbReference>
<dbReference type="GO" id="GO:0006355">
    <property type="term" value="P:regulation of DNA-templated transcription"/>
    <property type="evidence" value="ECO:0007669"/>
    <property type="project" value="InterPro"/>
</dbReference>
<reference evidence="5 6" key="1">
    <citation type="submission" date="2016-11" db="EMBL/GenBank/DDBJ databases">
        <authorList>
            <person name="Jaros S."/>
            <person name="Januszkiewicz K."/>
            <person name="Wedrychowicz H."/>
        </authorList>
    </citation>
    <scope>NUCLEOTIDE SEQUENCE [LARGE SCALE GENOMIC DNA]</scope>
    <source>
        <strain evidence="5 6">DSM 15480</strain>
    </source>
</reference>
<feature type="domain" description="HTH luxR-type" evidence="4">
    <location>
        <begin position="737"/>
        <end position="797"/>
    </location>
</feature>
<evidence type="ECO:0000256" key="1">
    <source>
        <dbReference type="ARBA" id="ARBA00023015"/>
    </source>
</evidence>
<dbReference type="SUPFAM" id="SSF46894">
    <property type="entry name" value="C-terminal effector domain of the bipartite response regulators"/>
    <property type="match status" value="1"/>
</dbReference>
<evidence type="ECO:0000256" key="3">
    <source>
        <dbReference type="ARBA" id="ARBA00023163"/>
    </source>
</evidence>
<dbReference type="PANTHER" id="PTHR44688:SF25">
    <property type="entry name" value="HTH LUXR-TYPE DOMAIN-CONTAINING PROTEIN"/>
    <property type="match status" value="1"/>
</dbReference>
<dbReference type="SUPFAM" id="SSF52540">
    <property type="entry name" value="P-loop containing nucleoside triphosphate hydrolases"/>
    <property type="match status" value="1"/>
</dbReference>
<dbReference type="InterPro" id="IPR027417">
    <property type="entry name" value="P-loop_NTPase"/>
</dbReference>
<dbReference type="STRING" id="1121950.SAMN02745243_03754"/>
<evidence type="ECO:0000259" key="4">
    <source>
        <dbReference type="PROSITE" id="PS50043"/>
    </source>
</evidence>
<name>A0A1M6VFD6_9FIRM</name>
<dbReference type="InterPro" id="IPR000792">
    <property type="entry name" value="Tscrpt_reg_LuxR_C"/>
</dbReference>
<dbReference type="Gene3D" id="1.10.10.10">
    <property type="entry name" value="Winged helix-like DNA-binding domain superfamily/Winged helix DNA-binding domain"/>
    <property type="match status" value="1"/>
</dbReference>
<dbReference type="InterPro" id="IPR059106">
    <property type="entry name" value="WHD_MalT"/>
</dbReference>
<dbReference type="SMART" id="SM00421">
    <property type="entry name" value="HTH_LUXR"/>
    <property type="match status" value="1"/>
</dbReference>
<dbReference type="AlphaFoldDB" id="A0A1M6VFD6"/>
<dbReference type="PROSITE" id="PS50043">
    <property type="entry name" value="HTH_LUXR_2"/>
    <property type="match status" value="1"/>
</dbReference>
<keyword evidence="6" id="KW-1185">Reference proteome</keyword>
<evidence type="ECO:0000313" key="5">
    <source>
        <dbReference type="EMBL" id="SHK80243.1"/>
    </source>
</evidence>
<dbReference type="Proteomes" id="UP000184301">
    <property type="component" value="Unassembled WGS sequence"/>
</dbReference>
<dbReference type="RefSeq" id="WP_073113043.1">
    <property type="nucleotide sequence ID" value="NZ_FQZY01000089.1"/>
</dbReference>
<dbReference type="OrthoDB" id="3177100at2"/>
<organism evidence="5 6">
    <name type="scientific">Hespellia stercorisuis DSM 15480</name>
    <dbReference type="NCBI Taxonomy" id="1121950"/>
    <lineage>
        <taxon>Bacteria</taxon>
        <taxon>Bacillati</taxon>
        <taxon>Bacillota</taxon>
        <taxon>Clostridia</taxon>
        <taxon>Lachnospirales</taxon>
        <taxon>Lachnospiraceae</taxon>
        <taxon>Hespellia</taxon>
    </lineage>
</organism>
<dbReference type="InterPro" id="IPR016032">
    <property type="entry name" value="Sig_transdc_resp-reg_C-effctor"/>
</dbReference>
<dbReference type="PRINTS" id="PR00038">
    <property type="entry name" value="HTHLUXR"/>
</dbReference>
<accession>A0A1M6VFD6</accession>
<proteinExistence type="predicted"/>
<protein>
    <submittedName>
        <fullName evidence="5">LuxR family transcriptional regulator, maltose regulon positive regulatory protein</fullName>
    </submittedName>
</protein>
<gene>
    <name evidence="5" type="ORF">SAMN02745243_03754</name>
</gene>
<sequence length="801" mass="93309">MAHTYVKIPEIYKKMKAAEAEKRVLFISAPVGSGKSAAIEYYLRRQDHLFLTGIDGRLNEMPEGNEINQPFIVIDDVSWIVDPDSENYILDLIDICDRKGKTMILAGRSRLPSWLQPACIEYGFILADERDLLFGEKQIKKIFQIHGIDLNESDVFEIMNETKGYPVSVTMLTYHMQDGKDYSVDIYKAAQLDMYRYFFRTFYAQWDNELKEVLLAVSVFPSFTVQLAEMVTGNVNIRRVIERAFSVGSFLFCGADDSYVMRPLLRGFLEWRCGIEYSKEWMNEIYGRAALYYEIRNDIENALYYYELADDRERIFQFLIKNAEKHTGTGHFFETRRYYLSLPKEMIVKSPLLMCGMSMLHSLLMQTEESEYWYDQLVQYEKRQEVGKRSRKEATMRRAYLDIALPHRGITNIIKTLKNTAIMVTNKEIQMPEFSVTSNLPSIMNGGLDFCEWSKNDRNLAILMKKPVELLLGKHSPGLVNIALAESFFEKSFEGQNDPDDYKIMTLLNSGYTMADMKGKIEMCFVAIGVMVKLHISHNQPQVAKTLLMEFREKAIAENALRLLPNIDAMRVWLKLLAGNMDIDKELSVENWLADDAPNENREFYILERYRYMVKIRVYIVMGQYEDAARLIERVLVYFEKYNRTFFWIQAHLLKAILQYRLGKNEWQVNLQKAVSKAQEYKFTQIIAAEGAAVKPLLLQAQSLEWDDAYCAKVLNEVDREAQFYPDYLKERCLVEEPLTKMENTILHLLCKGNKSTDICDLYHISYNTLKYHNKNIYRKLGVKNRAEAVQMAGELGIYRA</sequence>